<dbReference type="EMBL" id="CAWYQH010000046">
    <property type="protein sequence ID" value="CAK8677485.1"/>
    <property type="molecule type" value="Genomic_DNA"/>
</dbReference>
<organism evidence="6 7">
    <name type="scientific">Clavelina lepadiformis</name>
    <name type="common">Light-bulb sea squirt</name>
    <name type="synonym">Ascidia lepadiformis</name>
    <dbReference type="NCBI Taxonomy" id="159417"/>
    <lineage>
        <taxon>Eukaryota</taxon>
        <taxon>Metazoa</taxon>
        <taxon>Chordata</taxon>
        <taxon>Tunicata</taxon>
        <taxon>Ascidiacea</taxon>
        <taxon>Aplousobranchia</taxon>
        <taxon>Clavelinidae</taxon>
        <taxon>Clavelina</taxon>
    </lineage>
</organism>
<dbReference type="InterPro" id="IPR012677">
    <property type="entry name" value="Nucleotide-bd_a/b_plait_sf"/>
</dbReference>
<reference evidence="6 7" key="1">
    <citation type="submission" date="2024-02" db="EMBL/GenBank/DDBJ databases">
        <authorList>
            <person name="Daric V."/>
            <person name="Darras S."/>
        </authorList>
    </citation>
    <scope>NUCLEOTIDE SEQUENCE [LARGE SCALE GENOMIC DNA]</scope>
</reference>
<keyword evidence="1" id="KW-0677">Repeat</keyword>
<keyword evidence="7" id="KW-1185">Reference proteome</keyword>
<feature type="domain" description="RRM" evidence="5">
    <location>
        <begin position="313"/>
        <end position="388"/>
    </location>
</feature>
<evidence type="ECO:0000256" key="1">
    <source>
        <dbReference type="ARBA" id="ARBA00022737"/>
    </source>
</evidence>
<dbReference type="PROSITE" id="PS50102">
    <property type="entry name" value="RRM"/>
    <property type="match status" value="2"/>
</dbReference>
<keyword evidence="2 3" id="KW-0694">RNA-binding</keyword>
<dbReference type="SUPFAM" id="SSF54928">
    <property type="entry name" value="RNA-binding domain, RBD"/>
    <property type="match status" value="3"/>
</dbReference>
<evidence type="ECO:0000313" key="6">
    <source>
        <dbReference type="EMBL" id="CAK8677485.1"/>
    </source>
</evidence>
<dbReference type="InterPro" id="IPR000504">
    <property type="entry name" value="RRM_dom"/>
</dbReference>
<gene>
    <name evidence="6" type="ORF">CVLEPA_LOCUS6864</name>
</gene>
<evidence type="ECO:0000256" key="2">
    <source>
        <dbReference type="ARBA" id="ARBA00022884"/>
    </source>
</evidence>
<evidence type="ECO:0000259" key="5">
    <source>
        <dbReference type="PROSITE" id="PS50102"/>
    </source>
</evidence>
<dbReference type="InterPro" id="IPR050666">
    <property type="entry name" value="ESRP"/>
</dbReference>
<feature type="domain" description="RRM" evidence="5">
    <location>
        <begin position="110"/>
        <end position="187"/>
    </location>
</feature>
<dbReference type="Proteomes" id="UP001642483">
    <property type="component" value="Unassembled WGS sequence"/>
</dbReference>
<comment type="caution">
    <text evidence="6">The sequence shown here is derived from an EMBL/GenBank/DDBJ whole genome shotgun (WGS) entry which is preliminary data.</text>
</comment>
<accession>A0ABP0FCQ4</accession>
<name>A0ABP0FCQ4_CLALP</name>
<dbReference type="Gene3D" id="3.30.70.330">
    <property type="match status" value="3"/>
</dbReference>
<evidence type="ECO:0000256" key="4">
    <source>
        <dbReference type="SAM" id="MobiDB-lite"/>
    </source>
</evidence>
<dbReference type="InterPro" id="IPR035979">
    <property type="entry name" value="RBD_domain_sf"/>
</dbReference>
<dbReference type="PANTHER" id="PTHR13976">
    <property type="entry name" value="HETEROGENEOUS NUCLEAR RIBONUCLEOPROTEIN-RELATED"/>
    <property type="match status" value="1"/>
</dbReference>
<feature type="region of interest" description="Disordered" evidence="4">
    <location>
        <begin position="198"/>
        <end position="221"/>
    </location>
</feature>
<protein>
    <recommendedName>
        <fullName evidence="5">RRM domain-containing protein</fullName>
    </recommendedName>
</protein>
<evidence type="ECO:0000256" key="3">
    <source>
        <dbReference type="PROSITE-ProRule" id="PRU00176"/>
    </source>
</evidence>
<sequence>MNRSSDNRFVVRLRGLPYSATDDQIMEFLCCEVVGCADGIRRTFTKEGRPSGEAYVEVTCQEDANACLDKDHCSMGKRYIEVFSSSVNEMEYVLNRSGDGQYETSHVGGFIIRMRGLPYQCTKEEIAQFFSGMEIIPNGIVLPLDDNGRSTGEAYVEFSTQHCAEGALAKHKQKIGHRYIEIFKSNRRELNQALGEYDRSFGRGGRPSPYDRPRMARGIRGGRFGARGGRMGYGGGGGYGGGDYYEDDYEEEDYSWNDPGYGTARYRGRGRGGMKQSYGGGGRNYGGDYNDHYDEYAEDEEYYEDHGGLGSQYVIHLRGLPFKASDDDISNFFSPIVPVRIHREYGRDGRVSGEADVEFASHQDAQAAMQKDGATMTHRYIELFMRGPGNGGGGPPRNMRGGRGGGGRRRGGRGRGGGRGYMGIKQERY</sequence>
<evidence type="ECO:0000313" key="7">
    <source>
        <dbReference type="Proteomes" id="UP001642483"/>
    </source>
</evidence>
<dbReference type="Pfam" id="PF00076">
    <property type="entry name" value="RRM_1"/>
    <property type="match status" value="2"/>
</dbReference>
<feature type="compositionally biased region" description="Gly residues" evidence="4">
    <location>
        <begin position="388"/>
        <end position="405"/>
    </location>
</feature>
<feature type="region of interest" description="Disordered" evidence="4">
    <location>
        <begin position="386"/>
        <end position="429"/>
    </location>
</feature>
<proteinExistence type="predicted"/>
<dbReference type="SMART" id="SM00360">
    <property type="entry name" value="RRM"/>
    <property type="match status" value="3"/>
</dbReference>